<sequence>MKTSKDAPQTSSTPSGRTRQLPGLACDECRARKLRCDRQRPTCSLCESIGVECVRASTSLPRGPKKGHMRILQSKINDLERRLSETEIVRSQPALSTSEPSVQDTMADICDAPLESITPTQCFISDVREHGLMALDQPVPAGLDLGIDYFMLQTPSDVPDPAFGMLTASTINTCDSGIDLSCAPSQPFDTSTFMTAHMQADLDQMYFDRVHVFMPMLHHKRYIVRSRSHTLTNAPFDCLRKAVWMMAASVCQAQNIQDMLYIQAKTSLEALELNSYEDLEHLEEAQAWTLVAMYEMKRVSFRKGWISAGRAIRLVLLMKLHELDMPRGPFDQEIFAEAQQNENTWIVTEERRRTFWMVYCLDRLINLLNQVPFTINEQSILTRLPACEEDFQSGRPADTAFLLEILRGTDKRKMSAFNNLLILVTLWARGLLHQHRRLVDDFYGNESTEPDYYHRLQWLDGIIAQSEHVMTAHDAHDSGGLDSMLLFTNMVARSMLISLCKKTGNNHRRDTLTNMGSNNVVKGYESGTWKAINEMLKFSDGLCHYGQSNIHPFAAIPLYFCADLLRTAGSDDPLQSMQYEQTMLSLQELALSNVVAQNCVDLGDRNSEEQISTCSRALLTIYYKQTSDTKCAINTLNLYGSEQANMTTNSSDSEPESCETGVQLHHIHDGDEMKNIARLSLSMQEKELPSTADGESQDEKVTEQSEVQVENRNEMRGLPLGLVIASLLSAVFCVALDNTILATAIPKITDAFHTIDDVGWYGASYFLTTCSFQLLYAKLYTMISVKTLFLVALFLFELGSLICGVSPSSTALVVGRAIAGLGAAGIFTGASTAVAQVAPKNLKPAIMGMVGALFGLCSVIGPLIGGAFTDHVTWRWCFYINLPIGAFSAAGTVFFLKIDQKLEHQDASLRGRISRINPLGNLLFVGAVVSLLIAVQWEGTTYAWSNGRIIALLVVFGILAIAFCINEWRCKEKATIPPHIARQRTLIFACVYAFFISSTVFVTLYFLPIWFQAVQGITPVMSAVHTLPLILSQFLATFVAAVGTTRLGYYMPFVVASVIFLSIGTALITTFHVGIAESRWIGYQVILGLGIGFGFQQPSVAVQTTLPIQDVPIAVSTVFTCQFLGGTIFLSAAENIFNSHLRAGVARLQIPGLDAQTAVQVGITNLRRLVPERYLHDVLIAYSDAVTTALELSLVLGCLTVLGALGMEWKNIKAKQ</sequence>
<evidence type="ECO:0000256" key="3">
    <source>
        <dbReference type="ARBA" id="ARBA00022723"/>
    </source>
</evidence>
<name>A0A4S9X1C6_AURPU</name>
<organism evidence="11 12">
    <name type="scientific">Aureobasidium pullulans</name>
    <name type="common">Black yeast</name>
    <name type="synonym">Pullularia pullulans</name>
    <dbReference type="NCBI Taxonomy" id="5580"/>
    <lineage>
        <taxon>Eukaryota</taxon>
        <taxon>Fungi</taxon>
        <taxon>Dikarya</taxon>
        <taxon>Ascomycota</taxon>
        <taxon>Pezizomycotina</taxon>
        <taxon>Dothideomycetes</taxon>
        <taxon>Dothideomycetidae</taxon>
        <taxon>Dothideales</taxon>
        <taxon>Saccotheciaceae</taxon>
        <taxon>Aureobasidium</taxon>
    </lineage>
</organism>
<feature type="transmembrane region" description="Helical" evidence="8">
    <location>
        <begin position="1179"/>
        <end position="1205"/>
    </location>
</feature>
<feature type="transmembrane region" description="Helical" evidence="8">
    <location>
        <begin position="813"/>
        <end position="834"/>
    </location>
</feature>
<evidence type="ECO:0000313" key="12">
    <source>
        <dbReference type="Proteomes" id="UP000309734"/>
    </source>
</evidence>
<protein>
    <submittedName>
        <fullName evidence="11">MFS transporter</fullName>
    </submittedName>
</protein>
<feature type="transmembrane region" description="Helical" evidence="8">
    <location>
        <begin position="1113"/>
        <end position="1133"/>
    </location>
</feature>
<dbReference type="PROSITE" id="PS50048">
    <property type="entry name" value="ZN2_CY6_FUNGAL_2"/>
    <property type="match status" value="1"/>
</dbReference>
<evidence type="ECO:0000259" key="9">
    <source>
        <dbReference type="PROSITE" id="PS50048"/>
    </source>
</evidence>
<dbReference type="PROSITE" id="PS00463">
    <property type="entry name" value="ZN2_CY6_FUNGAL_1"/>
    <property type="match status" value="1"/>
</dbReference>
<feature type="domain" description="Major facilitator superfamily (MFS) profile" evidence="10">
    <location>
        <begin position="723"/>
        <end position="1215"/>
    </location>
</feature>
<dbReference type="CDD" id="cd12148">
    <property type="entry name" value="fungal_TF_MHR"/>
    <property type="match status" value="1"/>
</dbReference>
<gene>
    <name evidence="11" type="ORF">D6C85_05262</name>
</gene>
<evidence type="ECO:0000256" key="4">
    <source>
        <dbReference type="ARBA" id="ARBA00022989"/>
    </source>
</evidence>
<dbReference type="SUPFAM" id="SSF57701">
    <property type="entry name" value="Zn2/Cys6 DNA-binding domain"/>
    <property type="match status" value="1"/>
</dbReference>
<feature type="transmembrane region" description="Helical" evidence="8">
    <location>
        <begin position="919"/>
        <end position="937"/>
    </location>
</feature>
<feature type="compositionally biased region" description="Basic and acidic residues" evidence="7">
    <location>
        <begin position="697"/>
        <end position="708"/>
    </location>
</feature>
<dbReference type="Pfam" id="PF00172">
    <property type="entry name" value="Zn_clus"/>
    <property type="match status" value="1"/>
</dbReference>
<evidence type="ECO:0000259" key="10">
    <source>
        <dbReference type="PROSITE" id="PS50850"/>
    </source>
</evidence>
<dbReference type="GO" id="GO:0008270">
    <property type="term" value="F:zinc ion binding"/>
    <property type="evidence" value="ECO:0007669"/>
    <property type="project" value="InterPro"/>
</dbReference>
<dbReference type="EMBL" id="QZBS01000150">
    <property type="protein sequence ID" value="THZ71503.1"/>
    <property type="molecule type" value="Genomic_DNA"/>
</dbReference>
<feature type="transmembrane region" description="Helical" evidence="8">
    <location>
        <begin position="949"/>
        <end position="965"/>
    </location>
</feature>
<dbReference type="PANTHER" id="PTHR23501:SF199">
    <property type="entry name" value="MFS EFFLUX TRANSPORTER INPD-RELATED"/>
    <property type="match status" value="1"/>
</dbReference>
<keyword evidence="4 8" id="KW-1133">Transmembrane helix</keyword>
<feature type="transmembrane region" description="Helical" evidence="8">
    <location>
        <begin position="878"/>
        <end position="898"/>
    </location>
</feature>
<dbReference type="Pfam" id="PF04082">
    <property type="entry name" value="Fungal_trans"/>
    <property type="match status" value="1"/>
</dbReference>
<feature type="transmembrane region" description="Helical" evidence="8">
    <location>
        <begin position="1023"/>
        <end position="1042"/>
    </location>
</feature>
<dbReference type="GO" id="GO:0003677">
    <property type="term" value="F:DNA binding"/>
    <property type="evidence" value="ECO:0007669"/>
    <property type="project" value="InterPro"/>
</dbReference>
<dbReference type="GO" id="GO:0022857">
    <property type="term" value="F:transmembrane transporter activity"/>
    <property type="evidence" value="ECO:0007669"/>
    <property type="project" value="InterPro"/>
</dbReference>
<feature type="transmembrane region" description="Helical" evidence="8">
    <location>
        <begin position="986"/>
        <end position="1011"/>
    </location>
</feature>
<dbReference type="InterPro" id="IPR020846">
    <property type="entry name" value="MFS_dom"/>
</dbReference>
<dbReference type="GO" id="GO:0000981">
    <property type="term" value="F:DNA-binding transcription factor activity, RNA polymerase II-specific"/>
    <property type="evidence" value="ECO:0007669"/>
    <property type="project" value="InterPro"/>
</dbReference>
<evidence type="ECO:0000256" key="1">
    <source>
        <dbReference type="ARBA" id="ARBA00004141"/>
    </source>
</evidence>
<dbReference type="Proteomes" id="UP000309734">
    <property type="component" value="Unassembled WGS sequence"/>
</dbReference>
<evidence type="ECO:0000313" key="11">
    <source>
        <dbReference type="EMBL" id="THZ71503.1"/>
    </source>
</evidence>
<comment type="caution">
    <text evidence="11">The sequence shown here is derived from an EMBL/GenBank/DDBJ whole genome shotgun (WGS) entry which is preliminary data.</text>
</comment>
<dbReference type="SMART" id="SM00906">
    <property type="entry name" value="Fungal_trans"/>
    <property type="match status" value="1"/>
</dbReference>
<feature type="transmembrane region" description="Helical" evidence="8">
    <location>
        <begin position="720"/>
        <end position="746"/>
    </location>
</feature>
<feature type="transmembrane region" description="Helical" evidence="8">
    <location>
        <begin position="1081"/>
        <end position="1101"/>
    </location>
</feature>
<evidence type="ECO:0000256" key="7">
    <source>
        <dbReference type="SAM" id="MobiDB-lite"/>
    </source>
</evidence>
<dbReference type="FunFam" id="1.20.1250.20:FF:000196">
    <property type="entry name" value="MFS toxin efflux pump (AflT)"/>
    <property type="match status" value="1"/>
</dbReference>
<dbReference type="GO" id="GO:0005886">
    <property type="term" value="C:plasma membrane"/>
    <property type="evidence" value="ECO:0007669"/>
    <property type="project" value="TreeGrafter"/>
</dbReference>
<feature type="domain" description="Zn(2)-C6 fungal-type" evidence="9">
    <location>
        <begin position="25"/>
        <end position="55"/>
    </location>
</feature>
<reference evidence="11 12" key="1">
    <citation type="submission" date="2018-10" db="EMBL/GenBank/DDBJ databases">
        <title>Fifty Aureobasidium pullulans genomes reveal a recombining polyextremotolerant generalist.</title>
        <authorList>
            <person name="Gostincar C."/>
            <person name="Turk M."/>
            <person name="Zajc J."/>
            <person name="Gunde-Cimerman N."/>
        </authorList>
    </citation>
    <scope>NUCLEOTIDE SEQUENCE [LARGE SCALE GENOMIC DNA]</scope>
    <source>
        <strain evidence="11 12">EXF-3519</strain>
    </source>
</reference>
<feature type="transmembrane region" description="Helical" evidence="8">
    <location>
        <begin position="846"/>
        <end position="866"/>
    </location>
</feature>
<evidence type="ECO:0000256" key="6">
    <source>
        <dbReference type="ARBA" id="ARBA00023242"/>
    </source>
</evidence>
<dbReference type="InterPro" id="IPR036259">
    <property type="entry name" value="MFS_trans_sf"/>
</dbReference>
<evidence type="ECO:0000256" key="5">
    <source>
        <dbReference type="ARBA" id="ARBA00023136"/>
    </source>
</evidence>
<feature type="compositionally biased region" description="Polar residues" evidence="7">
    <location>
        <begin position="1"/>
        <end position="18"/>
    </location>
</feature>
<keyword evidence="6" id="KW-0539">Nucleus</keyword>
<keyword evidence="3" id="KW-0479">Metal-binding</keyword>
<dbReference type="FunFam" id="1.20.1720.10:FF:000012">
    <property type="entry name" value="MFS toxin efflux pump (AflT)"/>
    <property type="match status" value="1"/>
</dbReference>
<dbReference type="PROSITE" id="PS50850">
    <property type="entry name" value="MFS"/>
    <property type="match status" value="1"/>
</dbReference>
<proteinExistence type="predicted"/>
<feature type="region of interest" description="Disordered" evidence="7">
    <location>
        <begin position="1"/>
        <end position="21"/>
    </location>
</feature>
<feature type="region of interest" description="Disordered" evidence="7">
    <location>
        <begin position="687"/>
        <end position="708"/>
    </location>
</feature>
<dbReference type="InterPro" id="IPR011701">
    <property type="entry name" value="MFS"/>
</dbReference>
<dbReference type="Gene3D" id="1.20.1250.20">
    <property type="entry name" value="MFS general substrate transporter like domains"/>
    <property type="match status" value="1"/>
</dbReference>
<dbReference type="CDD" id="cd17502">
    <property type="entry name" value="MFS_Azr1_MDR_like"/>
    <property type="match status" value="1"/>
</dbReference>
<feature type="transmembrane region" description="Helical" evidence="8">
    <location>
        <begin position="1049"/>
        <end position="1075"/>
    </location>
</feature>
<keyword evidence="2 8" id="KW-0812">Transmembrane</keyword>
<evidence type="ECO:0000256" key="8">
    <source>
        <dbReference type="SAM" id="Phobius"/>
    </source>
</evidence>
<dbReference type="SUPFAM" id="SSF103473">
    <property type="entry name" value="MFS general substrate transporter"/>
    <property type="match status" value="1"/>
</dbReference>
<accession>A0A4S9X1C6</accession>
<keyword evidence="5 8" id="KW-0472">Membrane</keyword>
<dbReference type="Pfam" id="PF07690">
    <property type="entry name" value="MFS_1"/>
    <property type="match status" value="1"/>
</dbReference>
<dbReference type="InterPro" id="IPR001138">
    <property type="entry name" value="Zn2Cys6_DnaBD"/>
</dbReference>
<dbReference type="CDD" id="cd00067">
    <property type="entry name" value="GAL4"/>
    <property type="match status" value="1"/>
</dbReference>
<dbReference type="SMART" id="SM00066">
    <property type="entry name" value="GAL4"/>
    <property type="match status" value="1"/>
</dbReference>
<dbReference type="GO" id="GO:0006351">
    <property type="term" value="P:DNA-templated transcription"/>
    <property type="evidence" value="ECO:0007669"/>
    <property type="project" value="InterPro"/>
</dbReference>
<comment type="subcellular location">
    <subcellularLocation>
        <location evidence="1">Membrane</location>
        <topology evidence="1">Multi-pass membrane protein</topology>
    </subcellularLocation>
</comment>
<dbReference type="PANTHER" id="PTHR23501">
    <property type="entry name" value="MAJOR FACILITATOR SUPERFAMILY"/>
    <property type="match status" value="1"/>
</dbReference>
<dbReference type="AlphaFoldDB" id="A0A4S9X1C6"/>
<dbReference type="Gene3D" id="4.10.240.10">
    <property type="entry name" value="Zn(2)-C6 fungal-type DNA-binding domain"/>
    <property type="match status" value="1"/>
</dbReference>
<dbReference type="InterPro" id="IPR036864">
    <property type="entry name" value="Zn2-C6_fun-type_DNA-bd_sf"/>
</dbReference>
<evidence type="ECO:0000256" key="2">
    <source>
        <dbReference type="ARBA" id="ARBA00022692"/>
    </source>
</evidence>
<dbReference type="InterPro" id="IPR007219">
    <property type="entry name" value="XnlR_reg_dom"/>
</dbReference>